<dbReference type="Proteomes" id="UP000266669">
    <property type="component" value="Unassembled WGS sequence"/>
</dbReference>
<protein>
    <submittedName>
        <fullName evidence="1">Uncharacterized protein</fullName>
    </submittedName>
</protein>
<reference evidence="2" key="1">
    <citation type="submission" date="2018-05" db="EMBL/GenBank/DDBJ databases">
        <title>Leptospira yasudae sp. nov. and Leptospira stimsonii sp. nov., two pathogenic species of the genus Leptospira isolated from environmental sources.</title>
        <authorList>
            <person name="Casanovas-Massana A."/>
            <person name="Hamond C."/>
            <person name="Santos L.A."/>
            <person name="Hacker K.P."/>
            <person name="Balassiano I."/>
            <person name="Medeiros M.A."/>
            <person name="Reis M.G."/>
            <person name="Ko A.I."/>
            <person name="Wunder E.A."/>
        </authorList>
    </citation>
    <scope>NUCLEOTIDE SEQUENCE [LARGE SCALE GENOMIC DNA]</scope>
    <source>
        <strain evidence="2">AMB6-RJ</strain>
    </source>
</reference>
<evidence type="ECO:0000313" key="1">
    <source>
        <dbReference type="EMBL" id="RHX87974.1"/>
    </source>
</evidence>
<accession>A0A8B3CUQ8</accession>
<sequence>MLKRCPVFYLFSGFLKSKFVGAIPLREIKRWPVSQKNFPIPFFRNFRKEISFRRPLSKDQRFSTFKLSKDPKV</sequence>
<evidence type="ECO:0000313" key="2">
    <source>
        <dbReference type="Proteomes" id="UP000266669"/>
    </source>
</evidence>
<comment type="caution">
    <text evidence="1">The sequence shown here is derived from an EMBL/GenBank/DDBJ whole genome shotgun (WGS) entry which is preliminary data.</text>
</comment>
<proteinExistence type="predicted"/>
<dbReference type="AlphaFoldDB" id="A0A8B3CUQ8"/>
<gene>
    <name evidence="1" type="ORF">DLM78_03130</name>
</gene>
<name>A0A8B3CUQ8_9LEPT</name>
<dbReference type="EMBL" id="QHCS01000001">
    <property type="protein sequence ID" value="RHX87974.1"/>
    <property type="molecule type" value="Genomic_DNA"/>
</dbReference>
<organism evidence="1 2">
    <name type="scientific">Leptospira stimsonii</name>
    <dbReference type="NCBI Taxonomy" id="2202203"/>
    <lineage>
        <taxon>Bacteria</taxon>
        <taxon>Pseudomonadati</taxon>
        <taxon>Spirochaetota</taxon>
        <taxon>Spirochaetia</taxon>
        <taxon>Leptospirales</taxon>
        <taxon>Leptospiraceae</taxon>
        <taxon>Leptospira</taxon>
    </lineage>
</organism>